<gene>
    <name evidence="3" type="ORF">CASFOL_031385</name>
</gene>
<feature type="chain" id="PRO_5044758382" description="Gnk2-homologous domain-containing protein" evidence="1">
    <location>
        <begin position="26"/>
        <end position="152"/>
    </location>
</feature>
<dbReference type="AlphaFoldDB" id="A0ABD3C592"/>
<dbReference type="Proteomes" id="UP001632038">
    <property type="component" value="Unassembled WGS sequence"/>
</dbReference>
<name>A0ABD3C592_9LAMI</name>
<dbReference type="InterPro" id="IPR002902">
    <property type="entry name" value="GNK2"/>
</dbReference>
<evidence type="ECO:0000313" key="3">
    <source>
        <dbReference type="EMBL" id="KAL3624717.1"/>
    </source>
</evidence>
<dbReference type="PROSITE" id="PS51473">
    <property type="entry name" value="GNK2"/>
    <property type="match status" value="1"/>
</dbReference>
<keyword evidence="4" id="KW-1185">Reference proteome</keyword>
<organism evidence="3 4">
    <name type="scientific">Castilleja foliolosa</name>
    <dbReference type="NCBI Taxonomy" id="1961234"/>
    <lineage>
        <taxon>Eukaryota</taxon>
        <taxon>Viridiplantae</taxon>
        <taxon>Streptophyta</taxon>
        <taxon>Embryophyta</taxon>
        <taxon>Tracheophyta</taxon>
        <taxon>Spermatophyta</taxon>
        <taxon>Magnoliopsida</taxon>
        <taxon>eudicotyledons</taxon>
        <taxon>Gunneridae</taxon>
        <taxon>Pentapetalae</taxon>
        <taxon>asterids</taxon>
        <taxon>lamiids</taxon>
        <taxon>Lamiales</taxon>
        <taxon>Orobanchaceae</taxon>
        <taxon>Pedicularideae</taxon>
        <taxon>Castillejinae</taxon>
        <taxon>Castilleja</taxon>
    </lineage>
</organism>
<evidence type="ECO:0000256" key="1">
    <source>
        <dbReference type="SAM" id="SignalP"/>
    </source>
</evidence>
<feature type="signal peptide" evidence="1">
    <location>
        <begin position="1"/>
        <end position="25"/>
    </location>
</feature>
<dbReference type="EMBL" id="JAVIJP010000053">
    <property type="protein sequence ID" value="KAL3624717.1"/>
    <property type="molecule type" value="Genomic_DNA"/>
</dbReference>
<accession>A0ABD3C592</accession>
<feature type="domain" description="Gnk2-homologous" evidence="2">
    <location>
        <begin position="40"/>
        <end position="149"/>
    </location>
</feature>
<sequence>MCYYNINLPIILIISSLLLIPTTFSKDGFFDCSLSNKSCSDYYSCSSTRGTYNLDSNYSQSLAHLIFYDLCQNISSTTYHRIASWAVDNITYAYGRAICNTDVLENCTTCLAKASIRLLYNYCIGSREAVIKRQYSYASCQLKYTDLKNTTN</sequence>
<evidence type="ECO:0000313" key="4">
    <source>
        <dbReference type="Proteomes" id="UP001632038"/>
    </source>
</evidence>
<keyword evidence="1" id="KW-0732">Signal</keyword>
<protein>
    <recommendedName>
        <fullName evidence="2">Gnk2-homologous domain-containing protein</fullName>
    </recommendedName>
</protein>
<evidence type="ECO:0000259" key="2">
    <source>
        <dbReference type="PROSITE" id="PS51473"/>
    </source>
</evidence>
<reference evidence="4" key="1">
    <citation type="journal article" date="2024" name="IScience">
        <title>Strigolactones Initiate the Formation of Haustorium-like Structures in Castilleja.</title>
        <authorList>
            <person name="Buerger M."/>
            <person name="Peterson D."/>
            <person name="Chory J."/>
        </authorList>
    </citation>
    <scope>NUCLEOTIDE SEQUENCE [LARGE SCALE GENOMIC DNA]</scope>
</reference>
<comment type="caution">
    <text evidence="3">The sequence shown here is derived from an EMBL/GenBank/DDBJ whole genome shotgun (WGS) entry which is preliminary data.</text>
</comment>
<proteinExistence type="predicted"/>